<gene>
    <name evidence="2" type="ORF">LA66_09175</name>
</gene>
<name>A0A0B1Q2W6_9HYPH</name>
<comment type="caution">
    <text evidence="2">The sequence shown here is derived from an EMBL/GenBank/DDBJ whole genome shotgun (WGS) entry which is preliminary data.</text>
</comment>
<dbReference type="RefSeq" id="WP_039191668.1">
    <property type="nucleotide sequence ID" value="NZ_JRFJ01000002.1"/>
</dbReference>
<organism evidence="2 3">
    <name type="scientific">Aureimonas altamirensis</name>
    <dbReference type="NCBI Taxonomy" id="370622"/>
    <lineage>
        <taxon>Bacteria</taxon>
        <taxon>Pseudomonadati</taxon>
        <taxon>Pseudomonadota</taxon>
        <taxon>Alphaproteobacteria</taxon>
        <taxon>Hyphomicrobiales</taxon>
        <taxon>Aurantimonadaceae</taxon>
        <taxon>Aureimonas</taxon>
    </lineage>
</organism>
<keyword evidence="1" id="KW-1133">Transmembrane helix</keyword>
<feature type="transmembrane region" description="Helical" evidence="1">
    <location>
        <begin position="98"/>
        <end position="126"/>
    </location>
</feature>
<dbReference type="GO" id="GO:0005886">
    <property type="term" value="C:plasma membrane"/>
    <property type="evidence" value="ECO:0007669"/>
    <property type="project" value="TreeGrafter"/>
</dbReference>
<dbReference type="Proteomes" id="UP000030826">
    <property type="component" value="Unassembled WGS sequence"/>
</dbReference>
<dbReference type="PANTHER" id="PTHR30354">
    <property type="entry name" value="GNT FAMILY GLUCONATE TRANSPORTER"/>
    <property type="match status" value="1"/>
</dbReference>
<reference evidence="2 3" key="1">
    <citation type="submission" date="2014-09" db="EMBL/GenBank/DDBJ databases">
        <title>Isolation and characterization of Aurantimonas altamirensis ON-56566 from clinical sample following a dog bite.</title>
        <authorList>
            <person name="Eshaghi A."/>
            <person name="Li A."/>
            <person name="Shahinas D."/>
            <person name="Bahn P."/>
            <person name="Kus J.V."/>
            <person name="Patel S.N."/>
        </authorList>
    </citation>
    <scope>NUCLEOTIDE SEQUENCE [LARGE SCALE GENOMIC DNA]</scope>
    <source>
        <strain evidence="2 3">ON-56566</strain>
    </source>
</reference>
<dbReference type="GO" id="GO:0015128">
    <property type="term" value="F:gluconate transmembrane transporter activity"/>
    <property type="evidence" value="ECO:0007669"/>
    <property type="project" value="InterPro"/>
</dbReference>
<feature type="transmembrane region" description="Helical" evidence="1">
    <location>
        <begin position="336"/>
        <end position="357"/>
    </location>
</feature>
<dbReference type="InterPro" id="IPR003474">
    <property type="entry name" value="Glcn_transporter"/>
</dbReference>
<feature type="transmembrane region" description="Helical" evidence="1">
    <location>
        <begin position="252"/>
        <end position="274"/>
    </location>
</feature>
<dbReference type="EMBL" id="JRFJ01000002">
    <property type="protein sequence ID" value="KHJ54744.1"/>
    <property type="molecule type" value="Genomic_DNA"/>
</dbReference>
<protein>
    <submittedName>
        <fullName evidence="2">Transporter</fullName>
    </submittedName>
</protein>
<evidence type="ECO:0000313" key="2">
    <source>
        <dbReference type="EMBL" id="KHJ54744.1"/>
    </source>
</evidence>
<feature type="transmembrane region" description="Helical" evidence="1">
    <location>
        <begin position="377"/>
        <end position="400"/>
    </location>
</feature>
<feature type="transmembrane region" description="Helical" evidence="1">
    <location>
        <begin position="138"/>
        <end position="156"/>
    </location>
</feature>
<accession>A0A0B1Q2W6</accession>
<dbReference type="STRING" id="370622.LA66_09175"/>
<dbReference type="PANTHER" id="PTHR30354:SF7">
    <property type="entry name" value="BLL7963 PROTEIN"/>
    <property type="match status" value="1"/>
</dbReference>
<evidence type="ECO:0000313" key="3">
    <source>
        <dbReference type="Proteomes" id="UP000030826"/>
    </source>
</evidence>
<feature type="transmembrane region" description="Helical" evidence="1">
    <location>
        <begin position="176"/>
        <end position="197"/>
    </location>
</feature>
<feature type="transmembrane region" description="Helical" evidence="1">
    <location>
        <begin position="294"/>
        <end position="315"/>
    </location>
</feature>
<evidence type="ECO:0000256" key="1">
    <source>
        <dbReference type="SAM" id="Phobius"/>
    </source>
</evidence>
<dbReference type="OrthoDB" id="86125at2"/>
<sequence>MGLIGILVALGLLIWFAYRGWSVLLVAPLAGLTAALLAGEPALPHWTQTFMPGVARFVAQWFPIFLLGGLFGKLMDDSGSIASIANFLTRRLGTKRTILSVVLASAIVTYGGVSVFVAFFVLVPMAQRMFEAADIPRRLMPATIGLGAFTFTMTALPGTPSVNNAIPMPYFGTTTFAAPGIGIIASLITLAFGLWWLARAEAAARRAGEGFGAAVQTPAPIDEKLRERATVASEFDPAELDHGQRADAEPPFIAAALPLAVVIIVNFMMALVVLPRLDFSFLAEPAWGATSFSAVGGVWSVILALAAANLTVIILNYRRLPSIRESLDAGANSAALPMLTIASLVGFGAVVAALPAFATVRDAVLSIPGGPLISLTVAMNTLAALTGTASGGSAIALAALGDHFLELAATYGIDPALMHRITVISAGTLDALPHNGTVLMLLQISKLTHAESYKDMVMTVIVGVVISLIAVLLLGTYVGSF</sequence>
<keyword evidence="1" id="KW-0472">Membrane</keyword>
<dbReference type="AlphaFoldDB" id="A0A0B1Q2W6"/>
<proteinExistence type="predicted"/>
<feature type="transmembrane region" description="Helical" evidence="1">
    <location>
        <begin position="456"/>
        <end position="478"/>
    </location>
</feature>
<keyword evidence="1" id="KW-0812">Transmembrane</keyword>